<name>A0A2K9ZBK7_RHILE</name>
<dbReference type="EMBL" id="CP025013">
    <property type="protein sequence ID" value="AUW45635.1"/>
    <property type="molecule type" value="Genomic_DNA"/>
</dbReference>
<evidence type="ECO:0000313" key="3">
    <source>
        <dbReference type="Proteomes" id="UP000238523"/>
    </source>
</evidence>
<reference evidence="2 3" key="1">
    <citation type="submission" date="2017-11" db="EMBL/GenBank/DDBJ databases">
        <title>Complete genome of Rhizobium leguminosarum Norway, an ineffective micro-symbiont.</title>
        <authorList>
            <person name="Hoffrichter A."/>
            <person name="Liang J."/>
            <person name="Brachmann A."/>
            <person name="Marin M."/>
        </authorList>
    </citation>
    <scope>NUCLEOTIDE SEQUENCE [LARGE SCALE GENOMIC DNA]</scope>
    <source>
        <strain evidence="2 3">Norway</strain>
        <plasmid evidence="3">Plasmid prln1</plasmid>
    </source>
</reference>
<evidence type="ECO:0000313" key="2">
    <source>
        <dbReference type="EMBL" id="AUW45635.1"/>
    </source>
</evidence>
<protein>
    <submittedName>
        <fullName evidence="2">Uncharacterized protein</fullName>
    </submittedName>
</protein>
<organism evidence="2 3">
    <name type="scientific">Rhizobium leguminosarum</name>
    <dbReference type="NCBI Taxonomy" id="384"/>
    <lineage>
        <taxon>Bacteria</taxon>
        <taxon>Pseudomonadati</taxon>
        <taxon>Pseudomonadota</taxon>
        <taxon>Alphaproteobacteria</taxon>
        <taxon>Hyphomicrobiales</taxon>
        <taxon>Rhizobiaceae</taxon>
        <taxon>Rhizobium/Agrobacterium group</taxon>
        <taxon>Rhizobium</taxon>
    </lineage>
</organism>
<accession>A0A2K9ZBK7</accession>
<dbReference type="Proteomes" id="UP000238523">
    <property type="component" value="Plasmid pRLN1"/>
</dbReference>
<feature type="region of interest" description="Disordered" evidence="1">
    <location>
        <begin position="1"/>
        <end position="26"/>
    </location>
</feature>
<keyword evidence="2" id="KW-0614">Plasmid</keyword>
<gene>
    <name evidence="2" type="ORF">CUJ84_pRLN1000168</name>
</gene>
<evidence type="ECO:0000256" key="1">
    <source>
        <dbReference type="SAM" id="MobiDB-lite"/>
    </source>
</evidence>
<proteinExistence type="predicted"/>
<geneLocation type="plasmid" evidence="3">
    <name>prln1</name>
</geneLocation>
<dbReference type="AlphaFoldDB" id="A0A2K9ZBK7"/>
<sequence length="60" mass="6873">MRSTGVGRRVDQSALLNDSPSDEQRMRKTVQSVRLTFDAVSVKSRVWSVKQQPRWMALVP</sequence>